<evidence type="ECO:0000256" key="8">
    <source>
        <dbReference type="SAM" id="MobiDB-lite"/>
    </source>
</evidence>
<evidence type="ECO:0000313" key="10">
    <source>
        <dbReference type="EMBL" id="KAH3665396.1"/>
    </source>
</evidence>
<dbReference type="PANTHER" id="PTHR14189">
    <property type="entry name" value="PROTEIN PHOSPHATASE METHYLESTERASE-1 RELATED"/>
    <property type="match status" value="1"/>
</dbReference>
<keyword evidence="3 6" id="KW-0719">Serine esterase</keyword>
<keyword evidence="4 6" id="KW-0378">Hydrolase</keyword>
<dbReference type="EMBL" id="JAEUBE010000295">
    <property type="protein sequence ID" value="KAH3665396.1"/>
    <property type="molecule type" value="Genomic_DNA"/>
</dbReference>
<accession>A0A9P8P5H5</accession>
<reference evidence="10" key="2">
    <citation type="submission" date="2021-01" db="EMBL/GenBank/DDBJ databases">
        <authorList>
            <person name="Schikora-Tamarit M.A."/>
        </authorList>
    </citation>
    <scope>NUCLEOTIDE SEQUENCE</scope>
    <source>
        <strain evidence="10">CBS6075</strain>
    </source>
</reference>
<organism evidence="10 11">
    <name type="scientific">Ogataea philodendri</name>
    <dbReference type="NCBI Taxonomy" id="1378263"/>
    <lineage>
        <taxon>Eukaryota</taxon>
        <taxon>Fungi</taxon>
        <taxon>Dikarya</taxon>
        <taxon>Ascomycota</taxon>
        <taxon>Saccharomycotina</taxon>
        <taxon>Pichiomycetes</taxon>
        <taxon>Pichiales</taxon>
        <taxon>Pichiaceae</taxon>
        <taxon>Ogataea</taxon>
    </lineage>
</organism>
<dbReference type="AlphaFoldDB" id="A0A9P8P5H5"/>
<protein>
    <recommendedName>
        <fullName evidence="2 6">Protein phosphatase methylesterase 1</fullName>
        <shortName evidence="6">PME-1</shortName>
        <ecNumber evidence="6">3.1.1.-</ecNumber>
    </recommendedName>
</protein>
<evidence type="ECO:0000256" key="1">
    <source>
        <dbReference type="ARBA" id="ARBA00008645"/>
    </source>
</evidence>
<evidence type="ECO:0000256" key="3">
    <source>
        <dbReference type="ARBA" id="ARBA00022487"/>
    </source>
</evidence>
<keyword evidence="11" id="KW-1185">Reference proteome</keyword>
<evidence type="ECO:0000313" key="11">
    <source>
        <dbReference type="Proteomes" id="UP000769157"/>
    </source>
</evidence>
<dbReference type="SUPFAM" id="SSF53474">
    <property type="entry name" value="alpha/beta-Hydrolases"/>
    <property type="match status" value="1"/>
</dbReference>
<dbReference type="Pfam" id="PF12697">
    <property type="entry name" value="Abhydrolase_6"/>
    <property type="match status" value="1"/>
</dbReference>
<dbReference type="EC" id="3.1.1.-" evidence="6"/>
<dbReference type="GeneID" id="70235545"/>
<name>A0A9P8P5H5_9ASCO</name>
<feature type="domain" description="AB hydrolase-1" evidence="9">
    <location>
        <begin position="97"/>
        <end position="351"/>
    </location>
</feature>
<dbReference type="GO" id="GO:0051723">
    <property type="term" value="F:protein methylesterase activity"/>
    <property type="evidence" value="ECO:0007669"/>
    <property type="project" value="UniProtKB-EC"/>
</dbReference>
<evidence type="ECO:0000256" key="2">
    <source>
        <dbReference type="ARBA" id="ARBA00020672"/>
    </source>
</evidence>
<evidence type="ECO:0000256" key="5">
    <source>
        <dbReference type="ARBA" id="ARBA00049203"/>
    </source>
</evidence>
<feature type="active site" evidence="7">
    <location>
        <position position="192"/>
    </location>
</feature>
<dbReference type="PANTHER" id="PTHR14189:SF0">
    <property type="entry name" value="PROTEIN PHOSPHATASE METHYLESTERASE 1"/>
    <property type="match status" value="1"/>
</dbReference>
<sequence>MTQSPKDILRRKFKSAISEDDMNSFDQYDLHSHNPKYPTSRQNKKLEETSQIHDNICQKIDNYFSLEEIYQSPTTGYKFQTYYEPPVVKSNNTSVIFVMHHGAGSSAATFAKLAYSLKIQCELRSHEDKPGVFTFDMRGHGRTGLLNLQDQGANGDLSIDTLCEDFRQIMVFLDEKFKGQNTSTQYFLIGHSLGGSVLTKFTTECCLNNDPTDLNGNLCGLVMIDIVGGTAIRALSTMDQYLSSVPKHFASVKQAIDWHLASNLLHNHQSAIVSVPALLKKSQYSASLEWIVNLRDSSIHWQRWFKNLSQEFVALPSRISRLLILANNDSLDKDLMIGQMQGKYQLIVFHNSQLGAADPFSASTKMMNSLDSAILGHFVHEDIPFRVASSLMDFVERNSSDFAASGPSSSALKSQKEYLNAMNEKWGVASK</sequence>
<proteinExistence type="inferred from homology"/>
<comment type="catalytic activity">
    <reaction evidence="5">
        <text>[phosphatase 2A protein]-C-terminal L-leucine methyl ester + H2O = [phosphatase 2A protein]-C-terminal L-leucine + methanol + H(+)</text>
        <dbReference type="Rhea" id="RHEA:48548"/>
        <dbReference type="Rhea" id="RHEA-COMP:12134"/>
        <dbReference type="Rhea" id="RHEA-COMP:12135"/>
        <dbReference type="ChEBI" id="CHEBI:15377"/>
        <dbReference type="ChEBI" id="CHEBI:15378"/>
        <dbReference type="ChEBI" id="CHEBI:17790"/>
        <dbReference type="ChEBI" id="CHEBI:90516"/>
        <dbReference type="ChEBI" id="CHEBI:90517"/>
        <dbReference type="EC" id="3.1.1.89"/>
    </reaction>
</comment>
<evidence type="ECO:0000256" key="7">
    <source>
        <dbReference type="PIRSR" id="PIRSR022950-1"/>
    </source>
</evidence>
<gene>
    <name evidence="10" type="ORF">OGAPHI_003580</name>
</gene>
<evidence type="ECO:0000259" key="9">
    <source>
        <dbReference type="Pfam" id="PF12697"/>
    </source>
</evidence>
<dbReference type="PIRSF" id="PIRSF022950">
    <property type="entry name" value="PPase_methylesterase_euk"/>
    <property type="match status" value="1"/>
</dbReference>
<feature type="active site" evidence="7">
    <location>
        <position position="225"/>
    </location>
</feature>
<dbReference type="Proteomes" id="UP000769157">
    <property type="component" value="Unassembled WGS sequence"/>
</dbReference>
<evidence type="ECO:0000256" key="6">
    <source>
        <dbReference type="PIRNR" id="PIRNR022950"/>
    </source>
</evidence>
<dbReference type="Gene3D" id="3.40.50.1820">
    <property type="entry name" value="alpha/beta hydrolase"/>
    <property type="match status" value="1"/>
</dbReference>
<comment type="similarity">
    <text evidence="1 6">Belongs to the AB hydrolase superfamily.</text>
</comment>
<feature type="region of interest" description="Disordered" evidence="8">
    <location>
        <begin position="24"/>
        <end position="48"/>
    </location>
</feature>
<dbReference type="InterPro" id="IPR016812">
    <property type="entry name" value="PPase_methylesterase_euk"/>
</dbReference>
<dbReference type="InterPro" id="IPR000073">
    <property type="entry name" value="AB_hydrolase_1"/>
</dbReference>
<dbReference type="RefSeq" id="XP_046060600.1">
    <property type="nucleotide sequence ID" value="XM_046204569.1"/>
</dbReference>
<comment type="function">
    <text evidence="6">Demethylates proteins that have been reversibly carboxymethylated.</text>
</comment>
<evidence type="ECO:0000256" key="4">
    <source>
        <dbReference type="ARBA" id="ARBA00022801"/>
    </source>
</evidence>
<dbReference type="OrthoDB" id="194865at2759"/>
<dbReference type="InterPro" id="IPR029058">
    <property type="entry name" value="AB_hydrolase_fold"/>
</dbReference>
<comment type="caution">
    <text evidence="10">The sequence shown here is derived from an EMBL/GenBank/DDBJ whole genome shotgun (WGS) entry which is preliminary data.</text>
</comment>
<feature type="active site" evidence="7">
    <location>
        <position position="377"/>
    </location>
</feature>
<reference evidence="10" key="1">
    <citation type="journal article" date="2021" name="Open Biol.">
        <title>Shared evolutionary footprints suggest mitochondrial oxidative damage underlies multiple complex I losses in fungi.</title>
        <authorList>
            <person name="Schikora-Tamarit M.A."/>
            <person name="Marcet-Houben M."/>
            <person name="Nosek J."/>
            <person name="Gabaldon T."/>
        </authorList>
    </citation>
    <scope>NUCLEOTIDE SEQUENCE</scope>
    <source>
        <strain evidence="10">CBS6075</strain>
    </source>
</reference>